<dbReference type="EMBL" id="FLUL01000002">
    <property type="protein sequence ID" value="SBW10591.1"/>
    <property type="molecule type" value="Genomic_DNA"/>
</dbReference>
<proteinExistence type="predicted"/>
<protein>
    <submittedName>
        <fullName evidence="1">Uncharacterized protein</fullName>
    </submittedName>
</protein>
<dbReference type="AlphaFoldDB" id="A0A212KG25"/>
<reference evidence="1" key="1">
    <citation type="submission" date="2016-04" db="EMBL/GenBank/DDBJ databases">
        <authorList>
            <person name="Evans L.H."/>
            <person name="Alamgir A."/>
            <person name="Owens N."/>
            <person name="Weber N.D."/>
            <person name="Virtaneva K."/>
            <person name="Barbian K."/>
            <person name="Babar A."/>
            <person name="Rosenke K."/>
        </authorList>
    </citation>
    <scope>NUCLEOTIDE SEQUENCE</scope>
    <source>
        <strain evidence="1">86-2</strain>
    </source>
</reference>
<accession>A0A212KG25</accession>
<sequence>MSFKMKVVLLLDYIYANRITFKVEKSNKKSSKNIKNLK</sequence>
<evidence type="ECO:0000313" key="1">
    <source>
        <dbReference type="EMBL" id="SBW10591.1"/>
    </source>
</evidence>
<name>A0A212KG25_9BACT</name>
<gene>
    <name evidence="1" type="ORF">KL86DYS2_20138</name>
</gene>
<organism evidence="1">
    <name type="scientific">uncultured Dysgonomonas sp</name>
    <dbReference type="NCBI Taxonomy" id="206096"/>
    <lineage>
        <taxon>Bacteria</taxon>
        <taxon>Pseudomonadati</taxon>
        <taxon>Bacteroidota</taxon>
        <taxon>Bacteroidia</taxon>
        <taxon>Bacteroidales</taxon>
        <taxon>Dysgonomonadaceae</taxon>
        <taxon>Dysgonomonas</taxon>
        <taxon>environmental samples</taxon>
    </lineage>
</organism>